<keyword evidence="4" id="KW-1185">Reference proteome</keyword>
<evidence type="ECO:0000313" key="1">
    <source>
        <dbReference type="EMBL" id="KAK4077631.1"/>
    </source>
</evidence>
<dbReference type="PANTHER" id="PTHR36978:SF4">
    <property type="entry name" value="P-LOOP CONTAINING NUCLEOSIDE TRIPHOSPHATE HYDROLASE PROTEIN"/>
    <property type="match status" value="1"/>
</dbReference>
<name>A0A2U3EBR0_PURLI</name>
<protein>
    <submittedName>
        <fullName evidence="2">Efflux pump antibiotic resistance protein</fullName>
    </submittedName>
</protein>
<dbReference type="PANTHER" id="PTHR36978">
    <property type="entry name" value="P-LOOP CONTAINING NUCLEOTIDE TRIPHOSPHATE HYDROLASE"/>
    <property type="match status" value="1"/>
</dbReference>
<dbReference type="InterPro" id="IPR027417">
    <property type="entry name" value="P-loop_NTPase"/>
</dbReference>
<evidence type="ECO:0000313" key="2">
    <source>
        <dbReference type="EMBL" id="PWI71893.1"/>
    </source>
</evidence>
<comment type="caution">
    <text evidence="2">The sequence shown here is derived from an EMBL/GenBank/DDBJ whole genome shotgun (WGS) entry which is preliminary data.</text>
</comment>
<evidence type="ECO:0000313" key="3">
    <source>
        <dbReference type="Proteomes" id="UP000245956"/>
    </source>
</evidence>
<dbReference type="SUPFAM" id="SSF52540">
    <property type="entry name" value="P-loop containing nucleoside triphosphate hydrolases"/>
    <property type="match status" value="1"/>
</dbReference>
<dbReference type="EMBL" id="JAWRVI010000095">
    <property type="protein sequence ID" value="KAK4077631.1"/>
    <property type="molecule type" value="Genomic_DNA"/>
</dbReference>
<gene>
    <name evidence="2" type="ORF">PCL_11987</name>
    <name evidence="1" type="ORF">Purlil1_12269</name>
</gene>
<accession>A0A2U3EBR0</accession>
<dbReference type="InterPro" id="IPR040632">
    <property type="entry name" value="Sulfotransfer_4"/>
</dbReference>
<dbReference type="Gene3D" id="3.40.50.300">
    <property type="entry name" value="P-loop containing nucleotide triphosphate hydrolases"/>
    <property type="match status" value="1"/>
</dbReference>
<evidence type="ECO:0000313" key="4">
    <source>
        <dbReference type="Proteomes" id="UP001287286"/>
    </source>
</evidence>
<sequence>MANKTTINGHRRPCFATGDGIICAGLPRSGTASLAAALEILGFGPVHHALRINEPREWYEWGRAAWCNLPFLRNRFAAVPFYMSPYDALLPWTRANWDRLIGQYRATTDLSSMFSENLFKTYPEARVILVERDVNAWADSVASIFIDTLFFGFRRLILCTLGPWVGAPRANVVRDIMVGFLQADTKIGTRERLPVAHKQHHEMMKDGNRFVVFWAFLSRTFLSRG</sequence>
<organism evidence="2 3">
    <name type="scientific">Purpureocillium lilacinum</name>
    <name type="common">Paecilomyces lilacinus</name>
    <dbReference type="NCBI Taxonomy" id="33203"/>
    <lineage>
        <taxon>Eukaryota</taxon>
        <taxon>Fungi</taxon>
        <taxon>Dikarya</taxon>
        <taxon>Ascomycota</taxon>
        <taxon>Pezizomycotina</taxon>
        <taxon>Sordariomycetes</taxon>
        <taxon>Hypocreomycetidae</taxon>
        <taxon>Hypocreales</taxon>
        <taxon>Ophiocordycipitaceae</taxon>
        <taxon>Purpureocillium</taxon>
    </lineage>
</organism>
<dbReference type="EMBL" id="LCWV01000007">
    <property type="protein sequence ID" value="PWI71893.1"/>
    <property type="molecule type" value="Genomic_DNA"/>
</dbReference>
<dbReference type="Proteomes" id="UP001287286">
    <property type="component" value="Unassembled WGS sequence"/>
</dbReference>
<dbReference type="AlphaFoldDB" id="A0A2U3EBR0"/>
<dbReference type="Proteomes" id="UP000245956">
    <property type="component" value="Unassembled WGS sequence"/>
</dbReference>
<reference evidence="2 3" key="2">
    <citation type="journal article" date="2016" name="Front. Microbiol.">
        <title>Genome and transcriptome sequences reveal the specific parasitism of the nematophagous Purpureocillium lilacinum 36-1.</title>
        <authorList>
            <person name="Xie J."/>
            <person name="Li S."/>
            <person name="Mo C."/>
            <person name="Xiao X."/>
            <person name="Peng D."/>
            <person name="Wang G."/>
            <person name="Xiao Y."/>
        </authorList>
    </citation>
    <scope>NUCLEOTIDE SEQUENCE [LARGE SCALE GENOMIC DNA]</scope>
    <source>
        <strain evidence="2 3">36-1</strain>
    </source>
</reference>
<proteinExistence type="predicted"/>
<reference evidence="1 4" key="4">
    <citation type="journal article" date="2024" name="Microbiol. Resour. Announc.">
        <title>Genome annotations for the ascomycete fungi Trichoderma harzianum, Trichoderma aggressivum, and Purpureocillium lilacinum.</title>
        <authorList>
            <person name="Beijen E.P.W."/>
            <person name="Ohm R.A."/>
        </authorList>
    </citation>
    <scope>NUCLEOTIDE SEQUENCE [LARGE SCALE GENOMIC DNA]</scope>
    <source>
        <strain evidence="1 4">CBS 150709</strain>
    </source>
</reference>
<reference evidence="2" key="1">
    <citation type="submission" date="2015-05" db="EMBL/GenBank/DDBJ databases">
        <authorList>
            <person name="Wang D.B."/>
            <person name="Wang M."/>
        </authorList>
    </citation>
    <scope>NUCLEOTIDE SEQUENCE</scope>
    <source>
        <strain evidence="2">36-1</strain>
    </source>
</reference>
<reference evidence="1" key="3">
    <citation type="submission" date="2023-11" db="EMBL/GenBank/DDBJ databases">
        <authorList>
            <person name="Beijen E."/>
            <person name="Ohm R.A."/>
        </authorList>
    </citation>
    <scope>NUCLEOTIDE SEQUENCE</scope>
    <source>
        <strain evidence="1">CBS 150709</strain>
    </source>
</reference>
<dbReference type="Pfam" id="PF17784">
    <property type="entry name" value="Sulfotransfer_4"/>
    <property type="match status" value="1"/>
</dbReference>